<dbReference type="PROSITE" id="PS50287">
    <property type="entry name" value="SRCR_2"/>
    <property type="match status" value="2"/>
</dbReference>
<feature type="signal peptide" evidence="3">
    <location>
        <begin position="1"/>
        <end position="20"/>
    </location>
</feature>
<evidence type="ECO:0000256" key="2">
    <source>
        <dbReference type="PROSITE-ProRule" id="PRU00196"/>
    </source>
</evidence>
<evidence type="ECO:0000256" key="3">
    <source>
        <dbReference type="SAM" id="SignalP"/>
    </source>
</evidence>
<gene>
    <name evidence="5" type="ORF">MAR_033018</name>
</gene>
<accession>A0ABY7GH34</accession>
<dbReference type="SUPFAM" id="SSF56487">
    <property type="entry name" value="SRCR-like"/>
    <property type="match status" value="1"/>
</dbReference>
<keyword evidence="1 2" id="KW-1015">Disulfide bond</keyword>
<feature type="domain" description="SRCR" evidence="4">
    <location>
        <begin position="26"/>
        <end position="71"/>
    </location>
</feature>
<organism evidence="5 6">
    <name type="scientific">Mya arenaria</name>
    <name type="common">Soft-shell clam</name>
    <dbReference type="NCBI Taxonomy" id="6604"/>
    <lineage>
        <taxon>Eukaryota</taxon>
        <taxon>Metazoa</taxon>
        <taxon>Spiralia</taxon>
        <taxon>Lophotrochozoa</taxon>
        <taxon>Mollusca</taxon>
        <taxon>Bivalvia</taxon>
        <taxon>Autobranchia</taxon>
        <taxon>Heteroconchia</taxon>
        <taxon>Euheterodonta</taxon>
        <taxon>Imparidentia</taxon>
        <taxon>Neoheterodontei</taxon>
        <taxon>Myida</taxon>
        <taxon>Myoidea</taxon>
        <taxon>Myidae</taxon>
        <taxon>Mya</taxon>
    </lineage>
</organism>
<dbReference type="PANTHER" id="PTHR48071">
    <property type="entry name" value="SRCR DOMAIN-CONTAINING PROTEIN"/>
    <property type="match status" value="1"/>
</dbReference>
<evidence type="ECO:0000313" key="5">
    <source>
        <dbReference type="EMBL" id="WAR30476.1"/>
    </source>
</evidence>
<feature type="disulfide bond" evidence="2">
    <location>
        <begin position="170"/>
        <end position="231"/>
    </location>
</feature>
<dbReference type="PRINTS" id="PR00258">
    <property type="entry name" value="SPERACTRCPTR"/>
</dbReference>
<dbReference type="EMBL" id="CP111028">
    <property type="protein sequence ID" value="WAR30476.1"/>
    <property type="molecule type" value="Genomic_DNA"/>
</dbReference>
<sequence>MLRYYLSLLWIVSVSPWTHGLIVEDFRLSGSIVPSEGLLEAKVNDTWGAVRYISRYNFRDPLDDLVCRTFGYVNESVMQPQDFGTPNAAFTIRRCPVDMMSLQVLNTSCELQAGNPQSDYDNIFKTVNCQALQLVDGPSPLEGRLEAGLFGQLQVVYGRTFDEKAANVTCTSLGYRGVRSYNTSTHYGAGKLPLYTRNIQCTGTELSLEQCYHSGDYAASRTPANVVSVACDGGPIKLEQIKGNRSYEGILVGYHDNILYDFVGNVSETTAKTMCSILGFGHVGFSSRAHPGKNLYYYKQDVNCNGHEKYIEECQGELQY</sequence>
<dbReference type="InterPro" id="IPR036772">
    <property type="entry name" value="SRCR-like_dom_sf"/>
</dbReference>
<evidence type="ECO:0000256" key="1">
    <source>
        <dbReference type="ARBA" id="ARBA00023157"/>
    </source>
</evidence>
<evidence type="ECO:0000259" key="4">
    <source>
        <dbReference type="PROSITE" id="PS50287"/>
    </source>
</evidence>
<dbReference type="Pfam" id="PF00530">
    <property type="entry name" value="SRCR"/>
    <property type="match status" value="1"/>
</dbReference>
<feature type="domain" description="SRCR" evidence="4">
    <location>
        <begin position="132"/>
        <end position="232"/>
    </location>
</feature>
<name>A0ABY7GH34_MYAAR</name>
<dbReference type="PANTHER" id="PTHR48071:SF18">
    <property type="entry name" value="DELETED IN MALIGNANT BRAIN TUMORS 1 PROTEIN-RELATED"/>
    <property type="match status" value="1"/>
</dbReference>
<dbReference type="SMART" id="SM00202">
    <property type="entry name" value="SR"/>
    <property type="match status" value="1"/>
</dbReference>
<proteinExistence type="predicted"/>
<reference evidence="5" key="1">
    <citation type="submission" date="2022-11" db="EMBL/GenBank/DDBJ databases">
        <title>Centuries of genome instability and evolution in soft-shell clam transmissible cancer (bioRxiv).</title>
        <authorList>
            <person name="Hart S.F.M."/>
            <person name="Yonemitsu M.A."/>
            <person name="Giersch R.M."/>
            <person name="Beal B.F."/>
            <person name="Arriagada G."/>
            <person name="Davis B.W."/>
            <person name="Ostrander E.A."/>
            <person name="Goff S.P."/>
            <person name="Metzger M.J."/>
        </authorList>
    </citation>
    <scope>NUCLEOTIDE SEQUENCE</scope>
    <source>
        <strain evidence="5">MELC-2E11</strain>
        <tissue evidence="5">Siphon/mantle</tissue>
    </source>
</reference>
<dbReference type="Proteomes" id="UP001164746">
    <property type="component" value="Chromosome 17"/>
</dbReference>
<dbReference type="InterPro" id="IPR001190">
    <property type="entry name" value="SRCR"/>
</dbReference>
<feature type="disulfide bond" evidence="2">
    <location>
        <begin position="201"/>
        <end position="211"/>
    </location>
</feature>
<dbReference type="Gene3D" id="3.10.250.10">
    <property type="entry name" value="SRCR-like domain"/>
    <property type="match status" value="2"/>
</dbReference>
<feature type="non-terminal residue" evidence="5">
    <location>
        <position position="1"/>
    </location>
</feature>
<comment type="caution">
    <text evidence="2">Lacks conserved residue(s) required for the propagation of feature annotation.</text>
</comment>
<keyword evidence="3" id="KW-0732">Signal</keyword>
<keyword evidence="6" id="KW-1185">Reference proteome</keyword>
<protein>
    <submittedName>
        <fullName evidence="5">NETR-like protein</fullName>
    </submittedName>
</protein>
<feature type="chain" id="PRO_5045701216" evidence="3">
    <location>
        <begin position="21"/>
        <end position="320"/>
    </location>
</feature>
<evidence type="ECO:0000313" key="6">
    <source>
        <dbReference type="Proteomes" id="UP001164746"/>
    </source>
</evidence>